<dbReference type="Pfam" id="PF00929">
    <property type="entry name" value="RNase_T"/>
    <property type="match status" value="1"/>
</dbReference>
<keyword evidence="7 13" id="KW-0540">Nuclease</keyword>
<evidence type="ECO:0000256" key="4">
    <source>
        <dbReference type="ARBA" id="ARBA00022679"/>
    </source>
</evidence>
<dbReference type="CDD" id="cd07435">
    <property type="entry name" value="PHP_PolIIIA_POLC"/>
    <property type="match status" value="1"/>
</dbReference>
<dbReference type="NCBIfam" id="TIGR00573">
    <property type="entry name" value="dnaq"/>
    <property type="match status" value="1"/>
</dbReference>
<dbReference type="Pfam" id="PF01336">
    <property type="entry name" value="tRNA_anti-codon"/>
    <property type="match status" value="1"/>
</dbReference>
<name>A0ABW5R4X5_9BACL</name>
<dbReference type="InterPro" id="IPR028112">
    <property type="entry name" value="DNA_PolC-type_N_I"/>
</dbReference>
<dbReference type="SMART" id="SM00481">
    <property type="entry name" value="POLIIIAc"/>
    <property type="match status" value="1"/>
</dbReference>
<dbReference type="EC" id="2.7.7.7" evidence="13"/>
<dbReference type="SUPFAM" id="SSF50249">
    <property type="entry name" value="Nucleic acid-binding proteins"/>
    <property type="match status" value="1"/>
</dbReference>
<dbReference type="InterPro" id="IPR006054">
    <property type="entry name" value="DnaQ"/>
</dbReference>
<dbReference type="EMBL" id="JBHUMM010000001">
    <property type="protein sequence ID" value="MFD2670063.1"/>
    <property type="molecule type" value="Genomic_DNA"/>
</dbReference>
<dbReference type="Pfam" id="PF17657">
    <property type="entry name" value="DNA_pol3_finger"/>
    <property type="match status" value="1"/>
</dbReference>
<evidence type="ECO:0000256" key="7">
    <source>
        <dbReference type="ARBA" id="ARBA00022722"/>
    </source>
</evidence>
<dbReference type="InterPro" id="IPR044923">
    <property type="entry name" value="PolC_middle_finger_sf"/>
</dbReference>
<proteinExistence type="inferred from homology"/>
<evidence type="ECO:0000256" key="2">
    <source>
        <dbReference type="ARBA" id="ARBA00004496"/>
    </source>
</evidence>
<dbReference type="Gene3D" id="3.20.20.140">
    <property type="entry name" value="Metal-dependent hydrolases"/>
    <property type="match status" value="2"/>
</dbReference>
<evidence type="ECO:0000256" key="3">
    <source>
        <dbReference type="ARBA" id="ARBA00022490"/>
    </source>
</evidence>
<dbReference type="InterPro" id="IPR012337">
    <property type="entry name" value="RNaseH-like_sf"/>
</dbReference>
<comment type="caution">
    <text evidence="16">The sequence shown here is derived from an EMBL/GenBank/DDBJ whole genome shotgun (WGS) entry which is preliminary data.</text>
</comment>
<dbReference type="InterPro" id="IPR012340">
    <property type="entry name" value="NA-bd_OB-fold"/>
</dbReference>
<dbReference type="InterPro" id="IPR011708">
    <property type="entry name" value="DNA_pol3_alpha_NTPase_dom"/>
</dbReference>
<keyword evidence="17" id="KW-1185">Reference proteome</keyword>
<protein>
    <recommendedName>
        <fullName evidence="13">DNA polymerase III PolC-type</fullName>
        <shortName evidence="13">PolIII</shortName>
        <ecNumber evidence="13">2.7.7.7</ecNumber>
    </recommendedName>
</protein>
<dbReference type="InterPro" id="IPR024754">
    <property type="entry name" value="DNA_PolC-like_N_II"/>
</dbReference>
<dbReference type="Pfam" id="PF14480">
    <property type="entry name" value="DNA_pol3_a_NI"/>
    <property type="match status" value="1"/>
</dbReference>
<dbReference type="InterPro" id="IPR013520">
    <property type="entry name" value="Ribonucl_H"/>
</dbReference>
<dbReference type="InterPro" id="IPR016195">
    <property type="entry name" value="Pol/histidinol_Pase-like"/>
</dbReference>
<keyword evidence="6 13" id="KW-0235">DNA replication</keyword>
<dbReference type="Pfam" id="PF11490">
    <property type="entry name" value="DNA_pol3_a_NII"/>
    <property type="match status" value="1"/>
</dbReference>
<dbReference type="Gene3D" id="1.10.150.870">
    <property type="match status" value="1"/>
</dbReference>
<dbReference type="InterPro" id="IPR036397">
    <property type="entry name" value="RNaseH_sf"/>
</dbReference>
<evidence type="ECO:0000256" key="5">
    <source>
        <dbReference type="ARBA" id="ARBA00022695"/>
    </source>
</evidence>
<evidence type="ECO:0000256" key="8">
    <source>
        <dbReference type="ARBA" id="ARBA00022801"/>
    </source>
</evidence>
<sequence length="1434" mass="163108">MVRSEDKRNRFELLMEQASIPQDWISQYFQDGHIERVITSRSNQEWIFHLQKEQLVPEQIYRSFSKRIQDQFAHIAKVSFIMEYADQVAHRELVQEYWPLFLDWIQREVTAINGWMLKSQVDVQEDILQVSLLDQTGIELAKRRQIDEKLIQFFENFFCRTFRVTFRVSEQREEEFERFAKQKAEEERTVTQTMMEAIAQEASEEQGEEPSALQFGYAIQDKPVPIQQIVDEEKRVTVQGTVFQLEEKELRNGSTLFQFYVTDFTDSLQCKVFAKTKEDVKILRLMKKGSWIKARGKVEYDRFMQVPELVMIPNDLHEVPSPPARKDEAKEKRVEFHLHTNMSTMDGMTSVSDYIKTAAKWGHEAIAITDHAGVQSFPEAYHAQEKNDIKVIYGVEANVVNDSVPIVINPIPMPLEDAEFVVFDIETTGLSVINNKIIEIAGVKMKNGQEIDRFSTFINPHEKIPYHISQLTNITDDMVHDAPELEPKLREFVEFVDDAVLVAHNARFDMGFMQANLRQLKMAELSNPVLDTLELARLLFPTMKNHRLNTLSDKFKVSLDNHHRAIDDSIALGHVLYHLIKEASEQHIYDLNRLNDFVGKDLRNTRPFHCNIYAKNMTGKKNLFKLVSLSHTEYFHRVACIPKSKLTELREGLLIVSGCEKGEFFEAVLNKSVEEAEEIAQYYDVLEIQPIGNNMHLVDKGLVGSAAELQDANRRVIEIARKQNKPVIATGNVHYLHPIDKMSRDITIHGITGFSPLKNQQKPDVHFRTTTEMLEEFAYLGEELAYEVVVNNTRNLAEQFETIEMFPKKPFFPVIEGADQEIRDTCYRTAESIYGQPLPEVVVERLEKELEPIIKFGFAALYLISERLVKKSNEDGYLVGSRGSVGSSVVAMMLGISEVNPLPPHYVCSTCKQSKWFTDGSVPSGFDLPNEACEGCGTMMKGDGQDIPFETFLGFKGDKVPDIDLNFSGEYQPHAHNYTKVLFGEKNVYRAGTIGTVAEKTAFGYVKKYEEEHGHKWRTAEVLRLSGGCTGVKRSTGQHPGGIVVVPDYIEVEDITPVQFPADDTSADWKTTHFDYHAFDANLLKLDILGHDDPTMMRMLQDLTGVDPTTIPMNDPKVMSIFHSTDALGVTPQQIRTPVATYGVPEMGTKFVRQMLDETKPSTFADLLQISGLSHGSGVWLGNAQELIKNGTCNIKTVIGCRDDIMLFLIYKAGLDASLAFKITESVRKGKGLSDEWIQIMKDHKVPKWYIDSCLKIEYMFPKAHASAYVISAVRTAFFKVYHPIEYYATYFTVRAEDFDLELLCAGYDQIMKRIKEIEEKGFQAAPKEKASLPVLEMALEMTARGFSFKPIDLYRSEAERFVIEGDALIPPFSAIAGVGVNAARNIAASRADGEFLSVEDFQKRSKASKTIVEILGSFGCFRGLPESNQLSLF</sequence>
<dbReference type="Gene3D" id="6.10.140.1510">
    <property type="match status" value="1"/>
</dbReference>
<dbReference type="NCBIfam" id="TIGR01405">
    <property type="entry name" value="polC_Gram_pos"/>
    <property type="match status" value="1"/>
</dbReference>
<dbReference type="SMART" id="SM00479">
    <property type="entry name" value="EXOIII"/>
    <property type="match status" value="1"/>
</dbReference>
<evidence type="ECO:0000256" key="11">
    <source>
        <dbReference type="ARBA" id="ARBA00025611"/>
    </source>
</evidence>
<dbReference type="Gene3D" id="3.30.420.10">
    <property type="entry name" value="Ribonuclease H-like superfamily/Ribonuclease H"/>
    <property type="match status" value="1"/>
</dbReference>
<dbReference type="InterPro" id="IPR004365">
    <property type="entry name" value="NA-bd_OB_tRNA"/>
</dbReference>
<organism evidence="16 17">
    <name type="scientific">Marinicrinis sediminis</name>
    <dbReference type="NCBI Taxonomy" id="1652465"/>
    <lineage>
        <taxon>Bacteria</taxon>
        <taxon>Bacillati</taxon>
        <taxon>Bacillota</taxon>
        <taxon>Bacilli</taxon>
        <taxon>Bacillales</taxon>
        <taxon>Paenibacillaceae</taxon>
    </lineage>
</organism>
<evidence type="ECO:0000256" key="6">
    <source>
        <dbReference type="ARBA" id="ARBA00022705"/>
    </source>
</evidence>
<dbReference type="RefSeq" id="WP_379927408.1">
    <property type="nucleotide sequence ID" value="NZ_JBHUMM010000001.1"/>
</dbReference>
<accession>A0ABW5R4X5</accession>
<dbReference type="CDD" id="cd06127">
    <property type="entry name" value="DEDDh"/>
    <property type="match status" value="1"/>
</dbReference>
<keyword evidence="4 13" id="KW-0808">Transferase</keyword>
<dbReference type="CDD" id="cd04484">
    <property type="entry name" value="polC_OBF"/>
    <property type="match status" value="1"/>
</dbReference>
<reference evidence="17" key="1">
    <citation type="journal article" date="2019" name="Int. J. Syst. Evol. Microbiol.">
        <title>The Global Catalogue of Microorganisms (GCM) 10K type strain sequencing project: providing services to taxonomists for standard genome sequencing and annotation.</title>
        <authorList>
            <consortium name="The Broad Institute Genomics Platform"/>
            <consortium name="The Broad Institute Genome Sequencing Center for Infectious Disease"/>
            <person name="Wu L."/>
            <person name="Ma J."/>
        </authorList>
    </citation>
    <scope>NUCLEOTIDE SEQUENCE [LARGE SCALE GENOMIC DNA]</scope>
    <source>
        <strain evidence="17">KCTC 33676</strain>
    </source>
</reference>
<evidence type="ECO:0000259" key="14">
    <source>
        <dbReference type="SMART" id="SM00479"/>
    </source>
</evidence>
<evidence type="ECO:0000256" key="12">
    <source>
        <dbReference type="ARBA" id="ARBA00049244"/>
    </source>
</evidence>
<dbReference type="Gene3D" id="2.40.50.140">
    <property type="entry name" value="Nucleic acid-binding proteins"/>
    <property type="match status" value="1"/>
</dbReference>
<evidence type="ECO:0000256" key="10">
    <source>
        <dbReference type="ARBA" id="ARBA00022932"/>
    </source>
</evidence>
<dbReference type="InterPro" id="IPR003141">
    <property type="entry name" value="Pol/His_phosphatase_N"/>
</dbReference>
<dbReference type="Pfam" id="PF14579">
    <property type="entry name" value="HHH_6"/>
    <property type="match status" value="1"/>
</dbReference>
<comment type="similarity">
    <text evidence="13">Belongs to the DNA polymerase type-C family. PolC subfamily.</text>
</comment>
<keyword evidence="10 13" id="KW-0239">DNA-directed DNA polymerase</keyword>
<evidence type="ECO:0000256" key="13">
    <source>
        <dbReference type="HAMAP-Rule" id="MF_00356"/>
    </source>
</evidence>
<dbReference type="InterPro" id="IPR006308">
    <property type="entry name" value="Pol_III_a_PolC-type_gram_pos"/>
</dbReference>
<comment type="catalytic activity">
    <reaction evidence="12 13">
        <text>DNA(n) + a 2'-deoxyribonucleoside 5'-triphosphate = DNA(n+1) + diphosphate</text>
        <dbReference type="Rhea" id="RHEA:22508"/>
        <dbReference type="Rhea" id="RHEA-COMP:17339"/>
        <dbReference type="Rhea" id="RHEA-COMP:17340"/>
        <dbReference type="ChEBI" id="CHEBI:33019"/>
        <dbReference type="ChEBI" id="CHEBI:61560"/>
        <dbReference type="ChEBI" id="CHEBI:173112"/>
        <dbReference type="EC" id="2.7.7.7"/>
    </reaction>
</comment>
<dbReference type="HAMAP" id="MF_00356">
    <property type="entry name" value="DNApol_PolC"/>
    <property type="match status" value="1"/>
</dbReference>
<dbReference type="SUPFAM" id="SSF89550">
    <property type="entry name" value="PHP domain-like"/>
    <property type="match status" value="1"/>
</dbReference>
<evidence type="ECO:0000256" key="1">
    <source>
        <dbReference type="ARBA" id="ARBA00003452"/>
    </source>
</evidence>
<dbReference type="PANTHER" id="PTHR32294">
    <property type="entry name" value="DNA POLYMERASE III SUBUNIT ALPHA"/>
    <property type="match status" value="1"/>
</dbReference>
<dbReference type="GO" id="GO:0003887">
    <property type="term" value="F:DNA-directed DNA polymerase activity"/>
    <property type="evidence" value="ECO:0007669"/>
    <property type="project" value="UniProtKB-EC"/>
</dbReference>
<dbReference type="PANTHER" id="PTHR32294:SF5">
    <property type="entry name" value="DNA POLYMERASE III POLC-TYPE"/>
    <property type="match status" value="1"/>
</dbReference>
<comment type="subcellular location">
    <subcellularLocation>
        <location evidence="2 13">Cytoplasm</location>
    </subcellularLocation>
</comment>
<keyword evidence="5 13" id="KW-0548">Nucleotidyltransferase</keyword>
<evidence type="ECO:0000259" key="15">
    <source>
        <dbReference type="SMART" id="SM00481"/>
    </source>
</evidence>
<dbReference type="InterPro" id="IPR029460">
    <property type="entry name" value="DNAPol_HHH"/>
</dbReference>
<gene>
    <name evidence="13" type="primary">polC</name>
    <name evidence="16" type="ORF">ACFSUC_00400</name>
</gene>
<dbReference type="Proteomes" id="UP001597497">
    <property type="component" value="Unassembled WGS sequence"/>
</dbReference>
<dbReference type="Pfam" id="PF02811">
    <property type="entry name" value="PHP"/>
    <property type="match status" value="1"/>
</dbReference>
<keyword evidence="9 13" id="KW-0269">Exonuclease</keyword>
<dbReference type="Gene3D" id="1.10.150.700">
    <property type="entry name" value="PolC, middle finger domain"/>
    <property type="match status" value="1"/>
</dbReference>
<comment type="function">
    <text evidence="11">DNA polymerase III is a complex, multichain enzyme responsible for most of the replicative synthesis in bacteria. This DNA polymerase also exhibits 3' to 5' exonuclease activity. The alpha chain is the DNA polymerase.</text>
</comment>
<keyword evidence="8 13" id="KW-0378">Hydrolase</keyword>
<dbReference type="InterPro" id="IPR040982">
    <property type="entry name" value="DNA_pol3_finger"/>
</dbReference>
<feature type="domain" description="Polymerase/histidinol phosphatase N-terminal" evidence="15">
    <location>
        <begin position="334"/>
        <end position="401"/>
    </location>
</feature>
<evidence type="ECO:0000256" key="9">
    <source>
        <dbReference type="ARBA" id="ARBA00022839"/>
    </source>
</evidence>
<dbReference type="Pfam" id="PF07733">
    <property type="entry name" value="DNA_pol3_alpha"/>
    <property type="match status" value="2"/>
</dbReference>
<dbReference type="InterPro" id="IPR004013">
    <property type="entry name" value="PHP_dom"/>
</dbReference>
<evidence type="ECO:0000313" key="16">
    <source>
        <dbReference type="EMBL" id="MFD2670063.1"/>
    </source>
</evidence>
<dbReference type="NCBIfam" id="NF001688">
    <property type="entry name" value="PRK00448.1"/>
    <property type="match status" value="1"/>
</dbReference>
<feature type="domain" description="Exonuclease" evidence="14">
    <location>
        <begin position="419"/>
        <end position="585"/>
    </location>
</feature>
<dbReference type="InterPro" id="IPR004805">
    <property type="entry name" value="DnaE2/DnaE/PolC"/>
</dbReference>
<evidence type="ECO:0000313" key="17">
    <source>
        <dbReference type="Proteomes" id="UP001597497"/>
    </source>
</evidence>
<comment type="function">
    <text evidence="1 13">Required for replicative DNA synthesis. This DNA polymerase also exhibits 3' to 5' exonuclease activity.</text>
</comment>
<keyword evidence="3 13" id="KW-0963">Cytoplasm</keyword>
<dbReference type="Gene3D" id="3.30.1900.20">
    <property type="match status" value="2"/>
</dbReference>
<dbReference type="SUPFAM" id="SSF53098">
    <property type="entry name" value="Ribonuclease H-like"/>
    <property type="match status" value="1"/>
</dbReference>